<comment type="subcellular location">
    <subcellularLocation>
        <location evidence="1 8">Cell outer membrane</location>
        <topology evidence="1 8">Multi-pass membrane protein</topology>
    </subcellularLocation>
</comment>
<dbReference type="Proteomes" id="UP001138757">
    <property type="component" value="Unassembled WGS sequence"/>
</dbReference>
<evidence type="ECO:0000256" key="1">
    <source>
        <dbReference type="ARBA" id="ARBA00004571"/>
    </source>
</evidence>
<sequence>MRSWSIISRLGPPSWRSGCSALALALPMLSLAAPADAQAQPATGEAEDQAIVVTGSRLGRGFEAPTPVTTVGAVQIQDRAITSVAELNYEIPQLRVNQNVGRSSEPVGQNQIDLRALGAARTLVLLDGRRLAATSPFGGIDSNVFPVALISNVDVVTGGASAAYGSDAVAGVINFGLQKDFTGLKLDASYGVSRYGDFNRPVISGAAGTSLLDDRLHLEIAGDFYHNTGQTRQAARPWGQNSPILFGNPLATSTNSQVKNYIANNGRLFATLGGLIVGVNADTNAANGVDVLRGVQFGTGGTPQSFTYGSPANNTFMLGGDGASLEDDGNILPDIKRYSGYGRASFDISPAITLWTDLLWSRVEVNSDLAPNIDLGATPLTIQRDNAFLPTSIRTLMTANNITRFSLGRVNMEDGFSQNNSKGRVLRYAAGLNGKFGDGWEWDAFVQRSDNRFRQESVNNRIQTNWFNGVDAVIGANGQPVCRINADASTANDNPACVPINVFGAGSISQAALNWYRGTSWYDARMTQNAAGANLRGKPFATWAGDVSVAVGGEYRHETIDSVSDALSLTRSWRSINQQPFTGKLTVKEAYLEAAVPLAKDMAFAQNLELNGAVRYADYSSSGGVTTWKVGFNYNPIKDIRLRGTISRDIRAANINELYAGQNQVLNSLTDPRANRPSPSYIILQLTGGNPTLQPERADTKSIGLVLQPSFLPGLNASIDYYHIKIDGVITAIPSQTILNNCYVSNLQDSCALITVDPNTNLISKVVATLVNTQRSETSGIDFEIAYRRRLSLLGAEGTVAARLLVNYVDKLALTVSGLTTSYIGDLATDYSGQPHWKWNYDLSWTTDKMRLGAYFRYIGSGKFRSFYVDNVDLPADQNHVKGRGYLDLSASYKITDFLEIYGKVDNLLDVSPPILPNAITQPTVANSQMFDKVGRYYVFGARVRF</sequence>
<dbReference type="AlphaFoldDB" id="A0A9X1DCF2"/>
<dbReference type="EMBL" id="JAHGAW010000006">
    <property type="protein sequence ID" value="MBT2187314.1"/>
    <property type="molecule type" value="Genomic_DNA"/>
</dbReference>
<evidence type="ECO:0000259" key="12">
    <source>
        <dbReference type="Pfam" id="PF07715"/>
    </source>
</evidence>
<dbReference type="Pfam" id="PF00593">
    <property type="entry name" value="TonB_dep_Rec_b-barrel"/>
    <property type="match status" value="1"/>
</dbReference>
<keyword evidence="10" id="KW-0732">Signal</keyword>
<comment type="similarity">
    <text evidence="8 9">Belongs to the TonB-dependent receptor family.</text>
</comment>
<evidence type="ECO:0000256" key="7">
    <source>
        <dbReference type="ARBA" id="ARBA00023237"/>
    </source>
</evidence>
<organism evidence="13 14">
    <name type="scientific">Sphingobium nicotianae</name>
    <dbReference type="NCBI Taxonomy" id="2782607"/>
    <lineage>
        <taxon>Bacteria</taxon>
        <taxon>Pseudomonadati</taxon>
        <taxon>Pseudomonadota</taxon>
        <taxon>Alphaproteobacteria</taxon>
        <taxon>Sphingomonadales</taxon>
        <taxon>Sphingomonadaceae</taxon>
        <taxon>Sphingobium</taxon>
    </lineage>
</organism>
<keyword evidence="3 8" id="KW-1134">Transmembrane beta strand</keyword>
<evidence type="ECO:0000256" key="9">
    <source>
        <dbReference type="RuleBase" id="RU003357"/>
    </source>
</evidence>
<dbReference type="PANTHER" id="PTHR47234">
    <property type="match status" value="1"/>
</dbReference>
<dbReference type="SUPFAM" id="SSF56935">
    <property type="entry name" value="Porins"/>
    <property type="match status" value="1"/>
</dbReference>
<keyword evidence="6 8" id="KW-0472">Membrane</keyword>
<protein>
    <submittedName>
        <fullName evidence="13">TonB-dependent receptor</fullName>
    </submittedName>
</protein>
<dbReference type="PROSITE" id="PS52016">
    <property type="entry name" value="TONB_DEPENDENT_REC_3"/>
    <property type="match status" value="1"/>
</dbReference>
<dbReference type="Gene3D" id="2.170.130.10">
    <property type="entry name" value="TonB-dependent receptor, plug domain"/>
    <property type="match status" value="1"/>
</dbReference>
<keyword evidence="5 9" id="KW-0798">TonB box</keyword>
<evidence type="ECO:0000313" key="14">
    <source>
        <dbReference type="Proteomes" id="UP001138757"/>
    </source>
</evidence>
<feature type="signal peptide" evidence="10">
    <location>
        <begin position="1"/>
        <end position="39"/>
    </location>
</feature>
<feature type="chain" id="PRO_5040835640" evidence="10">
    <location>
        <begin position="40"/>
        <end position="946"/>
    </location>
</feature>
<evidence type="ECO:0000256" key="6">
    <source>
        <dbReference type="ARBA" id="ARBA00023136"/>
    </source>
</evidence>
<gene>
    <name evidence="13" type="ORF">KK488_10195</name>
</gene>
<reference evidence="13" key="1">
    <citation type="submission" date="2021-05" db="EMBL/GenBank/DDBJ databases">
        <title>Genome of Sphingobium sp. strain.</title>
        <authorList>
            <person name="Fan R."/>
        </authorList>
    </citation>
    <scope>NUCLEOTIDE SEQUENCE</scope>
    <source>
        <strain evidence="13">H33</strain>
    </source>
</reference>
<evidence type="ECO:0000256" key="10">
    <source>
        <dbReference type="SAM" id="SignalP"/>
    </source>
</evidence>
<keyword evidence="7 8" id="KW-0998">Cell outer membrane</keyword>
<feature type="domain" description="TonB-dependent receptor plug" evidence="12">
    <location>
        <begin position="63"/>
        <end position="172"/>
    </location>
</feature>
<keyword evidence="4 8" id="KW-0812">Transmembrane</keyword>
<dbReference type="InterPro" id="IPR037066">
    <property type="entry name" value="Plug_dom_sf"/>
</dbReference>
<evidence type="ECO:0000313" key="13">
    <source>
        <dbReference type="EMBL" id="MBT2187314.1"/>
    </source>
</evidence>
<accession>A0A9X1DCF2</accession>
<dbReference type="GO" id="GO:0009279">
    <property type="term" value="C:cell outer membrane"/>
    <property type="evidence" value="ECO:0007669"/>
    <property type="project" value="UniProtKB-SubCell"/>
</dbReference>
<evidence type="ECO:0000259" key="11">
    <source>
        <dbReference type="Pfam" id="PF00593"/>
    </source>
</evidence>
<name>A0A9X1DCF2_9SPHN</name>
<dbReference type="InterPro" id="IPR012910">
    <property type="entry name" value="Plug_dom"/>
</dbReference>
<evidence type="ECO:0000256" key="5">
    <source>
        <dbReference type="ARBA" id="ARBA00023077"/>
    </source>
</evidence>
<dbReference type="InterPro" id="IPR036942">
    <property type="entry name" value="Beta-barrel_TonB_sf"/>
</dbReference>
<dbReference type="InterPro" id="IPR000531">
    <property type="entry name" value="Beta-barrel_TonB"/>
</dbReference>
<comment type="caution">
    <text evidence="13">The sequence shown here is derived from an EMBL/GenBank/DDBJ whole genome shotgun (WGS) entry which is preliminary data.</text>
</comment>
<evidence type="ECO:0000256" key="3">
    <source>
        <dbReference type="ARBA" id="ARBA00022452"/>
    </source>
</evidence>
<dbReference type="Gene3D" id="2.40.170.20">
    <property type="entry name" value="TonB-dependent receptor, beta-barrel domain"/>
    <property type="match status" value="1"/>
</dbReference>
<evidence type="ECO:0000256" key="2">
    <source>
        <dbReference type="ARBA" id="ARBA00022448"/>
    </source>
</evidence>
<dbReference type="RefSeq" id="WP_214623154.1">
    <property type="nucleotide sequence ID" value="NZ_JAHGAW010000006.1"/>
</dbReference>
<dbReference type="Pfam" id="PF07715">
    <property type="entry name" value="Plug"/>
    <property type="match status" value="1"/>
</dbReference>
<feature type="domain" description="TonB-dependent receptor-like beta-barrel" evidence="11">
    <location>
        <begin position="407"/>
        <end position="908"/>
    </location>
</feature>
<evidence type="ECO:0000256" key="8">
    <source>
        <dbReference type="PROSITE-ProRule" id="PRU01360"/>
    </source>
</evidence>
<dbReference type="InterPro" id="IPR039426">
    <property type="entry name" value="TonB-dep_rcpt-like"/>
</dbReference>
<proteinExistence type="inferred from homology"/>
<dbReference type="PANTHER" id="PTHR47234:SF2">
    <property type="entry name" value="TONB-DEPENDENT RECEPTOR"/>
    <property type="match status" value="1"/>
</dbReference>
<keyword evidence="14" id="KW-1185">Reference proteome</keyword>
<keyword evidence="13" id="KW-0675">Receptor</keyword>
<evidence type="ECO:0000256" key="4">
    <source>
        <dbReference type="ARBA" id="ARBA00022692"/>
    </source>
</evidence>
<keyword evidence="2 8" id="KW-0813">Transport</keyword>